<comment type="similarity">
    <text evidence="1">Belongs to the PagL family.</text>
</comment>
<dbReference type="SUPFAM" id="SSF56925">
    <property type="entry name" value="OMPA-like"/>
    <property type="match status" value="1"/>
</dbReference>
<protein>
    <recommendedName>
        <fullName evidence="1">Lipid A deacylase</fullName>
        <ecNumber evidence="1">3.1.1.77</ecNumber>
    </recommendedName>
    <alternativeName>
        <fullName evidence="1">LPS 3-O-deacylase</fullName>
    </alternativeName>
    <alternativeName>
        <fullName evidence="1">Outer membrane enzyme</fullName>
    </alternativeName>
</protein>
<comment type="catalytic activity">
    <reaction evidence="1">
        <text>a 3-(acyloxy)acyl derivative of bacterial toxin + H2O = a 3-hydroxyacyl derivative of bacterial toxin + a fatty acid + H(+)</text>
        <dbReference type="Rhea" id="RHEA:12032"/>
        <dbReference type="ChEBI" id="CHEBI:15377"/>
        <dbReference type="ChEBI" id="CHEBI:15378"/>
        <dbReference type="ChEBI" id="CHEBI:28868"/>
        <dbReference type="ChEBI" id="CHEBI:136853"/>
        <dbReference type="ChEBI" id="CHEBI:140675"/>
        <dbReference type="EC" id="3.1.1.77"/>
    </reaction>
</comment>
<dbReference type="Proteomes" id="UP001549320">
    <property type="component" value="Unassembled WGS sequence"/>
</dbReference>
<keyword evidence="1" id="KW-0998">Cell outer membrane</keyword>
<dbReference type="EC" id="3.1.1.77" evidence="1"/>
<dbReference type="InterPro" id="IPR018550">
    <property type="entry name" value="Lipid-A_deacylase-rel"/>
</dbReference>
<keyword evidence="1 2" id="KW-0378">Hydrolase</keyword>
<keyword evidence="1" id="KW-0472">Membrane</keyword>
<organism evidence="2 3">
    <name type="scientific">Ottowia thiooxydans</name>
    <dbReference type="NCBI Taxonomy" id="219182"/>
    <lineage>
        <taxon>Bacteria</taxon>
        <taxon>Pseudomonadati</taxon>
        <taxon>Pseudomonadota</taxon>
        <taxon>Betaproteobacteria</taxon>
        <taxon>Burkholderiales</taxon>
        <taxon>Comamonadaceae</taxon>
        <taxon>Ottowia</taxon>
    </lineage>
</organism>
<proteinExistence type="inferred from homology"/>
<evidence type="ECO:0000313" key="3">
    <source>
        <dbReference type="Proteomes" id="UP001549320"/>
    </source>
</evidence>
<dbReference type="PIRSF" id="PIRSF029681">
    <property type="entry name" value="PagL"/>
    <property type="match status" value="1"/>
</dbReference>
<comment type="subcellular location">
    <subcellularLocation>
        <location evidence="1">Cell outer membrane</location>
        <topology evidence="1">Multi-pass membrane protein</topology>
    </subcellularLocation>
</comment>
<dbReference type="Gene3D" id="2.40.160.20">
    <property type="match status" value="1"/>
</dbReference>
<dbReference type="GO" id="GO:0016787">
    <property type="term" value="F:hydrolase activity"/>
    <property type="evidence" value="ECO:0007669"/>
    <property type="project" value="UniProtKB-KW"/>
</dbReference>
<gene>
    <name evidence="2" type="ORF">ABIE13_001232</name>
</gene>
<keyword evidence="3" id="KW-1185">Reference proteome</keyword>
<dbReference type="InterPro" id="IPR011250">
    <property type="entry name" value="OMP/PagP_B-barrel"/>
</dbReference>
<accession>A0ABV2Q6B8</accession>
<evidence type="ECO:0000313" key="2">
    <source>
        <dbReference type="EMBL" id="MET4576132.1"/>
    </source>
</evidence>
<dbReference type="EMBL" id="JBEPSH010000002">
    <property type="protein sequence ID" value="MET4576132.1"/>
    <property type="molecule type" value="Genomic_DNA"/>
</dbReference>
<dbReference type="Pfam" id="PF09411">
    <property type="entry name" value="PagL"/>
    <property type="match status" value="1"/>
</dbReference>
<sequence>MTPAGTSHESQKSTSFPVRSSWTGALLLAGALLGAHSGAAAQTQPQTAPQGLDWQLNYGVSDSANVKKVGVIAGWQRGAPLWQGDQWRLTLRHELEVAFWRVPKAQDIVEAGYSPFLRLERPLQGSGVLFAEGSIGVRLLSHTHISPEHTMSTAFQFSDQIGAGFQWGPQGRSTVGVRYTHLSNASIKRPNPGINFTQVYYRHRF</sequence>
<comment type="function">
    <text evidence="1">Has lipid A 3-O-deacylase activity. Hydrolyzes the ester bond at the 3 position of lipid A, a bioactive component of lipopolysaccharide (LPS), thereby releasing the primary fatty acyl moiety.</text>
</comment>
<reference evidence="2 3" key="1">
    <citation type="submission" date="2024-06" db="EMBL/GenBank/DDBJ databases">
        <title>Sorghum-associated microbial communities from plants grown in Nebraska, USA.</title>
        <authorList>
            <person name="Schachtman D."/>
        </authorList>
    </citation>
    <scope>NUCLEOTIDE SEQUENCE [LARGE SCALE GENOMIC DNA]</scope>
    <source>
        <strain evidence="2 3">2709</strain>
    </source>
</reference>
<comment type="caution">
    <text evidence="2">The sequence shown here is derived from an EMBL/GenBank/DDBJ whole genome shotgun (WGS) entry which is preliminary data.</text>
</comment>
<evidence type="ECO:0000256" key="1">
    <source>
        <dbReference type="PIRNR" id="PIRNR029681"/>
    </source>
</evidence>
<dbReference type="RefSeq" id="WP_354442032.1">
    <property type="nucleotide sequence ID" value="NZ_JBEPSH010000002.1"/>
</dbReference>
<name>A0ABV2Q6B8_9BURK</name>
<comment type="subunit">
    <text evidence="1">Homodimer.</text>
</comment>